<sequence length="222" mass="26012">MKAVQSEYERLELLISEYVEYSQQIKKTSRSVKDCNEALWELIFELKLSFSNLQSETSTLFKETTQLTNNGYQRMFACYQSGAETLNTFITTGLKKWKSKWDLEPMKVAKDNKKKKASSSSIQVSELYNIEIEEPSTKNAEEEVLNKLENYKDASLLPSEIVKELVEQLEEVEQLLKLPKYWTSTQVRHRWYYRYRYKQLKNSQQDLGPVEASIEDIVSTSV</sequence>
<protein>
    <submittedName>
        <fullName evidence="1">Uncharacterized protein</fullName>
    </submittedName>
</protein>
<comment type="caution">
    <text evidence="1">The sequence shown here is derived from an EMBL/GenBank/DDBJ whole genome shotgun (WGS) entry which is preliminary data.</text>
</comment>
<dbReference type="OrthoDB" id="2449066at2759"/>
<organism evidence="1 2">
    <name type="scientific">Gigaspora rosea</name>
    <dbReference type="NCBI Taxonomy" id="44941"/>
    <lineage>
        <taxon>Eukaryota</taxon>
        <taxon>Fungi</taxon>
        <taxon>Fungi incertae sedis</taxon>
        <taxon>Mucoromycota</taxon>
        <taxon>Glomeromycotina</taxon>
        <taxon>Glomeromycetes</taxon>
        <taxon>Diversisporales</taxon>
        <taxon>Gigasporaceae</taxon>
        <taxon>Gigaspora</taxon>
    </lineage>
</organism>
<dbReference type="Proteomes" id="UP000266673">
    <property type="component" value="Unassembled WGS sequence"/>
</dbReference>
<gene>
    <name evidence="1" type="ORF">C2G38_2171760</name>
</gene>
<dbReference type="AlphaFoldDB" id="A0A397VW85"/>
<reference evidence="1 2" key="1">
    <citation type="submission" date="2018-06" db="EMBL/GenBank/DDBJ databases">
        <title>Comparative genomics reveals the genomic features of Rhizophagus irregularis, R. cerebriforme, R. diaphanum and Gigaspora rosea, and their symbiotic lifestyle signature.</title>
        <authorList>
            <person name="Morin E."/>
            <person name="San Clemente H."/>
            <person name="Chen E.C.H."/>
            <person name="De La Providencia I."/>
            <person name="Hainaut M."/>
            <person name="Kuo A."/>
            <person name="Kohler A."/>
            <person name="Murat C."/>
            <person name="Tang N."/>
            <person name="Roy S."/>
            <person name="Loubradou J."/>
            <person name="Henrissat B."/>
            <person name="Grigoriev I.V."/>
            <person name="Corradi N."/>
            <person name="Roux C."/>
            <person name="Martin F.M."/>
        </authorList>
    </citation>
    <scope>NUCLEOTIDE SEQUENCE [LARGE SCALE GENOMIC DNA]</scope>
    <source>
        <strain evidence="1 2">DAOM 194757</strain>
    </source>
</reference>
<name>A0A397VW85_9GLOM</name>
<evidence type="ECO:0000313" key="1">
    <source>
        <dbReference type="EMBL" id="RIB23276.1"/>
    </source>
</evidence>
<keyword evidence="2" id="KW-1185">Reference proteome</keyword>
<accession>A0A397VW85</accession>
<dbReference type="EMBL" id="QKWP01000270">
    <property type="protein sequence ID" value="RIB23276.1"/>
    <property type="molecule type" value="Genomic_DNA"/>
</dbReference>
<evidence type="ECO:0000313" key="2">
    <source>
        <dbReference type="Proteomes" id="UP000266673"/>
    </source>
</evidence>
<proteinExistence type="predicted"/>